<accession>A0ABD0VEU0</accession>
<protein>
    <submittedName>
        <fullName evidence="1">Uncharacterized protein</fullName>
    </submittedName>
</protein>
<gene>
    <name evidence="1" type="ORF">M5K25_007610</name>
</gene>
<comment type="caution">
    <text evidence="1">The sequence shown here is derived from an EMBL/GenBank/DDBJ whole genome shotgun (WGS) entry which is preliminary data.</text>
</comment>
<reference evidence="1 2" key="1">
    <citation type="journal article" date="2024" name="Plant Biotechnol. J.">
        <title>Dendrobium thyrsiflorum genome and its molecular insights into genes involved in important horticultural traits.</title>
        <authorList>
            <person name="Chen B."/>
            <person name="Wang J.Y."/>
            <person name="Zheng P.J."/>
            <person name="Li K.L."/>
            <person name="Liang Y.M."/>
            <person name="Chen X.F."/>
            <person name="Zhang C."/>
            <person name="Zhao X."/>
            <person name="He X."/>
            <person name="Zhang G.Q."/>
            <person name="Liu Z.J."/>
            <person name="Xu Q."/>
        </authorList>
    </citation>
    <scope>NUCLEOTIDE SEQUENCE [LARGE SCALE GENOMIC DNA]</scope>
    <source>
        <strain evidence="1">GZMU011</strain>
    </source>
</reference>
<dbReference type="Proteomes" id="UP001552299">
    <property type="component" value="Unassembled WGS sequence"/>
</dbReference>
<dbReference type="EMBL" id="JANQDX010000006">
    <property type="protein sequence ID" value="KAL0923549.1"/>
    <property type="molecule type" value="Genomic_DNA"/>
</dbReference>
<evidence type="ECO:0000313" key="2">
    <source>
        <dbReference type="Proteomes" id="UP001552299"/>
    </source>
</evidence>
<keyword evidence="2" id="KW-1185">Reference proteome</keyword>
<proteinExistence type="predicted"/>
<dbReference type="AlphaFoldDB" id="A0ABD0VEU0"/>
<sequence length="259" mass="27942">MGDMVGSKSLDSLAVKEGNNVTIPDVALDLLSEPIIINYSTSNVVPMDNIDICHDVINTGDVGKCLNAKDVHLNLGGFPPNCSNDPPTCLNGEIEPTVVSGLGRKDVSIAVDSDCNPLLQTPVVAQLCEETRTDIGHCEVNMVNMNDTSIVNDFVLILSPLGSDVNDEVPLINILIFIVSNDALLTQLAKDNGLDHRDWLVDSDSSANWDVGDQINVLGNDSLENLVALPWSSHCVGPVFFQMSFSGFGLPHFTFIYFL</sequence>
<organism evidence="1 2">
    <name type="scientific">Dendrobium thyrsiflorum</name>
    <name type="common">Pinecone-like raceme dendrobium</name>
    <name type="synonym">Orchid</name>
    <dbReference type="NCBI Taxonomy" id="117978"/>
    <lineage>
        <taxon>Eukaryota</taxon>
        <taxon>Viridiplantae</taxon>
        <taxon>Streptophyta</taxon>
        <taxon>Embryophyta</taxon>
        <taxon>Tracheophyta</taxon>
        <taxon>Spermatophyta</taxon>
        <taxon>Magnoliopsida</taxon>
        <taxon>Liliopsida</taxon>
        <taxon>Asparagales</taxon>
        <taxon>Orchidaceae</taxon>
        <taxon>Epidendroideae</taxon>
        <taxon>Malaxideae</taxon>
        <taxon>Dendrobiinae</taxon>
        <taxon>Dendrobium</taxon>
    </lineage>
</organism>
<name>A0ABD0VEU0_DENTH</name>
<evidence type="ECO:0000313" key="1">
    <source>
        <dbReference type="EMBL" id="KAL0923549.1"/>
    </source>
</evidence>